<reference evidence="7 8" key="1">
    <citation type="submission" date="2019-07" db="EMBL/GenBank/DDBJ databases">
        <authorList>
            <person name="Kim J."/>
        </authorList>
    </citation>
    <scope>NUCLEOTIDE SEQUENCE [LARGE SCALE GENOMIC DNA]</scope>
    <source>
        <strain evidence="7 8">N4</strain>
    </source>
</reference>
<dbReference type="GO" id="GO:0032153">
    <property type="term" value="C:cell division site"/>
    <property type="evidence" value="ECO:0007669"/>
    <property type="project" value="TreeGrafter"/>
</dbReference>
<dbReference type="GO" id="GO:0005886">
    <property type="term" value="C:plasma membrane"/>
    <property type="evidence" value="ECO:0007669"/>
    <property type="project" value="TreeGrafter"/>
</dbReference>
<evidence type="ECO:0000256" key="2">
    <source>
        <dbReference type="ARBA" id="ARBA00022692"/>
    </source>
</evidence>
<dbReference type="InterPro" id="IPR001182">
    <property type="entry name" value="FtsW/RodA"/>
</dbReference>
<dbReference type="GO" id="GO:0008360">
    <property type="term" value="P:regulation of cell shape"/>
    <property type="evidence" value="ECO:0007669"/>
    <property type="project" value="UniProtKB-KW"/>
</dbReference>
<accession>A0A559IPM0</accession>
<feature type="transmembrane region" description="Helical" evidence="6">
    <location>
        <begin position="82"/>
        <end position="102"/>
    </location>
</feature>
<evidence type="ECO:0000256" key="4">
    <source>
        <dbReference type="ARBA" id="ARBA00022989"/>
    </source>
</evidence>
<dbReference type="PANTHER" id="PTHR30474">
    <property type="entry name" value="CELL CYCLE PROTEIN"/>
    <property type="match status" value="1"/>
</dbReference>
<evidence type="ECO:0000256" key="1">
    <source>
        <dbReference type="ARBA" id="ARBA00004141"/>
    </source>
</evidence>
<evidence type="ECO:0008006" key="9">
    <source>
        <dbReference type="Google" id="ProtNLM"/>
    </source>
</evidence>
<evidence type="ECO:0000256" key="5">
    <source>
        <dbReference type="ARBA" id="ARBA00023136"/>
    </source>
</evidence>
<dbReference type="Pfam" id="PF01098">
    <property type="entry name" value="FTSW_RODA_SPOVE"/>
    <property type="match status" value="1"/>
</dbReference>
<comment type="subcellular location">
    <subcellularLocation>
        <location evidence="1">Membrane</location>
        <topology evidence="1">Multi-pass membrane protein</topology>
    </subcellularLocation>
</comment>
<name>A0A559IPM0_9BACL</name>
<keyword evidence="3" id="KW-0133">Cell shape</keyword>
<dbReference type="OrthoDB" id="2192428at2"/>
<protein>
    <recommendedName>
        <fullName evidence="9">FtsW/RodA/SpoVE family cell cycle protein</fullName>
    </recommendedName>
</protein>
<evidence type="ECO:0000256" key="6">
    <source>
        <dbReference type="SAM" id="Phobius"/>
    </source>
</evidence>
<dbReference type="InterPro" id="IPR047928">
    <property type="entry name" value="Perm_prefix_1"/>
</dbReference>
<organism evidence="7 8">
    <name type="scientific">Paenibacillus agilis</name>
    <dbReference type="NCBI Taxonomy" id="3020863"/>
    <lineage>
        <taxon>Bacteria</taxon>
        <taxon>Bacillati</taxon>
        <taxon>Bacillota</taxon>
        <taxon>Bacilli</taxon>
        <taxon>Bacillales</taxon>
        <taxon>Paenibacillaceae</taxon>
        <taxon>Paenibacillus</taxon>
    </lineage>
</organism>
<keyword evidence="4 6" id="KW-1133">Transmembrane helix</keyword>
<keyword evidence="8" id="KW-1185">Reference proteome</keyword>
<feature type="transmembrane region" description="Helical" evidence="6">
    <location>
        <begin position="171"/>
        <end position="200"/>
    </location>
</feature>
<feature type="transmembrane region" description="Helical" evidence="6">
    <location>
        <begin position="147"/>
        <end position="165"/>
    </location>
</feature>
<feature type="transmembrane region" description="Helical" evidence="6">
    <location>
        <begin position="263"/>
        <end position="282"/>
    </location>
</feature>
<feature type="transmembrane region" description="Helical" evidence="6">
    <location>
        <begin position="378"/>
        <end position="402"/>
    </location>
</feature>
<evidence type="ECO:0000256" key="3">
    <source>
        <dbReference type="ARBA" id="ARBA00022960"/>
    </source>
</evidence>
<evidence type="ECO:0000313" key="8">
    <source>
        <dbReference type="Proteomes" id="UP000318102"/>
    </source>
</evidence>
<dbReference type="EMBL" id="VNJK01000002">
    <property type="protein sequence ID" value="TVX89578.1"/>
    <property type="molecule type" value="Genomic_DNA"/>
</dbReference>
<dbReference type="RefSeq" id="WP_144992207.1">
    <property type="nucleotide sequence ID" value="NZ_VNJK01000002.1"/>
</dbReference>
<evidence type="ECO:0000313" key="7">
    <source>
        <dbReference type="EMBL" id="TVX89578.1"/>
    </source>
</evidence>
<keyword evidence="2 6" id="KW-0812">Transmembrane</keyword>
<feature type="transmembrane region" description="Helical" evidence="6">
    <location>
        <begin position="122"/>
        <end position="140"/>
    </location>
</feature>
<feature type="transmembrane region" description="Helical" evidence="6">
    <location>
        <begin position="337"/>
        <end position="366"/>
    </location>
</feature>
<comment type="caution">
    <text evidence="7">The sequence shown here is derived from an EMBL/GenBank/DDBJ whole genome shotgun (WGS) entry which is preliminary data.</text>
</comment>
<dbReference type="AlphaFoldDB" id="A0A559IPM0"/>
<dbReference type="GO" id="GO:0015648">
    <property type="term" value="F:lipid-linked peptidoglycan transporter activity"/>
    <property type="evidence" value="ECO:0007669"/>
    <property type="project" value="TreeGrafter"/>
</dbReference>
<dbReference type="NCBIfam" id="NF038403">
    <property type="entry name" value="perm_prefix_1"/>
    <property type="match status" value="1"/>
</dbReference>
<proteinExistence type="predicted"/>
<keyword evidence="5 6" id="KW-0472">Membrane</keyword>
<dbReference type="GO" id="GO:0051301">
    <property type="term" value="P:cell division"/>
    <property type="evidence" value="ECO:0007669"/>
    <property type="project" value="InterPro"/>
</dbReference>
<dbReference type="Proteomes" id="UP000318102">
    <property type="component" value="Unassembled WGS sequence"/>
</dbReference>
<gene>
    <name evidence="7" type="ORF">FPZ44_17520</name>
</gene>
<feature type="transmembrane region" description="Helical" evidence="6">
    <location>
        <begin position="212"/>
        <end position="232"/>
    </location>
</feature>
<feature type="transmembrane region" description="Helical" evidence="6">
    <location>
        <begin position="414"/>
        <end position="434"/>
    </location>
</feature>
<sequence>MDREENERSVLDSYVEQVEAGIRAQEMRASIRAELEDHLYNQVEEQMDKGMSRSEAEANAIRQMGAIDTIAEKFNIVHRTRFPWLFWGMIAILLVVSTLGIWALQHTVNGNYAERGLLDRHFVFLGFGLVIFFITSLIDYRWWRDKGWFLYVTAMVLFGCGRLIGIEVNGAGSWIGIGAIALDVGFLTTFLFLFAIFLIISQYRVKHPELSLRGELTLQFIGIIPVITFVNGAQYYEVFVYLLGFILILFIHSFSLKAMIIGAIAALSVGLLGFLNLQSYLIQMQRLESWGSHLLGHHTSDALWLFYHLQDLLIQAGWWGKGWIERADIPYPHSEHILVVIVYAFGWIVGVGVLAILLGGLIWLFRSSYQVKQRFGRGLMLFISCYVTIPVIFNIGGLIGVVPMNGANLPLLSYGANSMLIWMFALGLCTNIYMRKDTLPKHEVNWDRTVVIGKGR</sequence>
<dbReference type="PANTHER" id="PTHR30474:SF1">
    <property type="entry name" value="PEPTIDOGLYCAN GLYCOSYLTRANSFERASE MRDB"/>
    <property type="match status" value="1"/>
</dbReference>
<feature type="transmembrane region" description="Helical" evidence="6">
    <location>
        <begin position="238"/>
        <end position="256"/>
    </location>
</feature>